<accession>A0A328CAX5</accession>
<keyword evidence="2" id="KW-0560">Oxidoreductase</keyword>
<evidence type="ECO:0000313" key="4">
    <source>
        <dbReference type="EMBL" id="RAL25178.1"/>
    </source>
</evidence>
<dbReference type="AlphaFoldDB" id="A0A328CAX5"/>
<reference evidence="4 5" key="1">
    <citation type="submission" date="2018-05" db="EMBL/GenBank/DDBJ databases">
        <title>Lujinxingia marina gen. nov. sp. nov., a new facultative anaerobic member of the class Deltaproteobacteria, and proposal of Lujinxingaceae fam. nov.</title>
        <authorList>
            <person name="Li C.-M."/>
        </authorList>
    </citation>
    <scope>NUCLEOTIDE SEQUENCE [LARGE SCALE GENOMIC DNA]</scope>
    <source>
        <strain evidence="4 5">B210</strain>
    </source>
</reference>
<dbReference type="GO" id="GO:0004491">
    <property type="term" value="F:methylmalonate-semialdehyde dehydrogenase (acylating, NAD) activity"/>
    <property type="evidence" value="ECO:0007669"/>
    <property type="project" value="InterPro"/>
</dbReference>
<dbReference type="GO" id="GO:0006210">
    <property type="term" value="P:thymine catabolic process"/>
    <property type="evidence" value="ECO:0007669"/>
    <property type="project" value="TreeGrafter"/>
</dbReference>
<sequence>MTRWKFPFDARDYEFTPYVQAQNWIGGEWRPARSGAAEDVINPRHGKAMGKVVFSGAADVEDAFAAATAALPAWKAMPIRERAQVLYRVKALMEANLDELSWLLSHENGKTIAQARGSVLKGIECVEMGASLQNMADGGQLDVSRGVNCRVIHEPLGVVAGIVPFNFPTMVPLWMLPQALVAGNTFILKPSEKVPYGAMRLAEIFQEAGLPDGVLNIVHGGKDAVETIIDHEGIKAVAFVGSTPVAKMLYARGAQTGKKVLGLGGAKNHLVVVPDASPQVTSDNIVASYTGCAGQRCMAASVLLAVGEVDHIVEQVAQRSRELVPGKDIGAIISQESRERILRYIDEAEAAGATILVDGRGATVPGSEGYWVGPTIIDGCTPEMACVREEIFGPVLSIIRTSTLDEALAIENASPFGNAACIYTTSGAVAERALSRFEAGMCGVNIGVPVPREPFAFGGWNDSKFGHGDMTGMDGFRFWTRPRKVTVKWELQSDQTWMS</sequence>
<dbReference type="RefSeq" id="WP_111728350.1">
    <property type="nucleotide sequence ID" value="NZ_QHKO01000001.1"/>
</dbReference>
<protein>
    <submittedName>
        <fullName evidence="4">Methylmalonate-semialdehyde dehydrogenase (CoA acylating)</fullName>
    </submittedName>
</protein>
<dbReference type="Pfam" id="PF00171">
    <property type="entry name" value="Aldedh"/>
    <property type="match status" value="1"/>
</dbReference>
<dbReference type="InterPro" id="IPR016161">
    <property type="entry name" value="Ald_DH/histidinol_DH"/>
</dbReference>
<dbReference type="InterPro" id="IPR016162">
    <property type="entry name" value="Ald_DH_N"/>
</dbReference>
<dbReference type="Gene3D" id="3.40.605.10">
    <property type="entry name" value="Aldehyde Dehydrogenase, Chain A, domain 1"/>
    <property type="match status" value="1"/>
</dbReference>
<keyword evidence="5" id="KW-1185">Reference proteome</keyword>
<dbReference type="PANTHER" id="PTHR43866">
    <property type="entry name" value="MALONATE-SEMIALDEHYDE DEHYDROGENASE"/>
    <property type="match status" value="1"/>
</dbReference>
<comment type="similarity">
    <text evidence="1">Belongs to the aldehyde dehydrogenase family.</text>
</comment>
<evidence type="ECO:0000313" key="5">
    <source>
        <dbReference type="Proteomes" id="UP000249169"/>
    </source>
</evidence>
<feature type="domain" description="Aldehyde dehydrogenase" evidence="3">
    <location>
        <begin position="29"/>
        <end position="484"/>
    </location>
</feature>
<dbReference type="GO" id="GO:0006574">
    <property type="term" value="P:L-valine catabolic process"/>
    <property type="evidence" value="ECO:0007669"/>
    <property type="project" value="TreeGrafter"/>
</dbReference>
<comment type="caution">
    <text evidence="4">The sequence shown here is derived from an EMBL/GenBank/DDBJ whole genome shotgun (WGS) entry which is preliminary data.</text>
</comment>
<dbReference type="Proteomes" id="UP000249169">
    <property type="component" value="Unassembled WGS sequence"/>
</dbReference>
<dbReference type="FunFam" id="3.40.605.10:FF:000007">
    <property type="entry name" value="NAD/NADP-dependent betaine aldehyde dehydrogenase"/>
    <property type="match status" value="1"/>
</dbReference>
<evidence type="ECO:0000256" key="1">
    <source>
        <dbReference type="ARBA" id="ARBA00009986"/>
    </source>
</evidence>
<dbReference type="SUPFAM" id="SSF53720">
    <property type="entry name" value="ALDH-like"/>
    <property type="match status" value="1"/>
</dbReference>
<dbReference type="CDD" id="cd07085">
    <property type="entry name" value="ALDH_F6_MMSDH"/>
    <property type="match status" value="1"/>
</dbReference>
<dbReference type="NCBIfam" id="TIGR01722">
    <property type="entry name" value="MMSDH"/>
    <property type="match status" value="1"/>
</dbReference>
<name>A0A328CAX5_9DELT</name>
<dbReference type="EMBL" id="QHKO01000001">
    <property type="protein sequence ID" value="RAL25178.1"/>
    <property type="molecule type" value="Genomic_DNA"/>
</dbReference>
<dbReference type="Gene3D" id="3.40.309.10">
    <property type="entry name" value="Aldehyde Dehydrogenase, Chain A, domain 2"/>
    <property type="match status" value="1"/>
</dbReference>
<dbReference type="InterPro" id="IPR015590">
    <property type="entry name" value="Aldehyde_DH_dom"/>
</dbReference>
<evidence type="ECO:0000256" key="2">
    <source>
        <dbReference type="ARBA" id="ARBA00023002"/>
    </source>
</evidence>
<dbReference type="FunFam" id="3.40.309.10:FF:000002">
    <property type="entry name" value="Methylmalonate-semialdehyde dehydrogenase (Acylating)"/>
    <property type="match status" value="1"/>
</dbReference>
<dbReference type="OrthoDB" id="9762436at2"/>
<dbReference type="InterPro" id="IPR016163">
    <property type="entry name" value="Ald_DH_C"/>
</dbReference>
<gene>
    <name evidence="4" type="primary">mmsA</name>
    <name evidence="4" type="ORF">DL240_02925</name>
</gene>
<evidence type="ECO:0000259" key="3">
    <source>
        <dbReference type="Pfam" id="PF00171"/>
    </source>
</evidence>
<dbReference type="InterPro" id="IPR010061">
    <property type="entry name" value="MeMal-semiAld_DH"/>
</dbReference>
<dbReference type="PANTHER" id="PTHR43866:SF4">
    <property type="entry name" value="MALONATE-SEMIALDEHYDE DEHYDROGENASE"/>
    <property type="match status" value="1"/>
</dbReference>
<organism evidence="4 5">
    <name type="scientific">Lujinxingia litoralis</name>
    <dbReference type="NCBI Taxonomy" id="2211119"/>
    <lineage>
        <taxon>Bacteria</taxon>
        <taxon>Deltaproteobacteria</taxon>
        <taxon>Bradymonadales</taxon>
        <taxon>Lujinxingiaceae</taxon>
        <taxon>Lujinxingia</taxon>
    </lineage>
</organism>
<proteinExistence type="inferred from homology"/>